<comment type="catalytic activity">
    <reaction evidence="4">
        <text>RX + glutathione = an S-substituted glutathione + a halide anion + H(+)</text>
        <dbReference type="Rhea" id="RHEA:16437"/>
        <dbReference type="ChEBI" id="CHEBI:15378"/>
        <dbReference type="ChEBI" id="CHEBI:16042"/>
        <dbReference type="ChEBI" id="CHEBI:17792"/>
        <dbReference type="ChEBI" id="CHEBI:57925"/>
        <dbReference type="ChEBI" id="CHEBI:90779"/>
        <dbReference type="EC" id="2.5.1.18"/>
    </reaction>
</comment>
<dbReference type="Gene3D" id="1.20.1050.10">
    <property type="match status" value="1"/>
</dbReference>
<proteinExistence type="inferred from homology"/>
<dbReference type="FunFam" id="3.40.30.10:FF:000102">
    <property type="entry name" value="Glutathione S-transferase DHAR3 chloroplastic"/>
    <property type="match status" value="1"/>
</dbReference>
<dbReference type="InterPro" id="IPR044627">
    <property type="entry name" value="DHAR1/2/3/4"/>
</dbReference>
<dbReference type="CDD" id="cd00570">
    <property type="entry name" value="GST_N_family"/>
    <property type="match status" value="1"/>
</dbReference>
<evidence type="ECO:0000313" key="6">
    <source>
        <dbReference type="EMBL" id="KJB08561.1"/>
    </source>
</evidence>
<evidence type="ECO:0000256" key="4">
    <source>
        <dbReference type="ARBA" id="ARBA00047960"/>
    </source>
</evidence>
<dbReference type="Gramene" id="KJB08561">
    <property type="protein sequence ID" value="KJB08561"/>
    <property type="gene ID" value="B456_001G089300"/>
</dbReference>
<accession>A0A0D2PWP1</accession>
<feature type="domain" description="GST N-terminal" evidence="5">
    <location>
        <begin position="60"/>
        <end position="138"/>
    </location>
</feature>
<dbReference type="EC" id="2.5.1.18" evidence="1"/>
<dbReference type="Proteomes" id="UP000032304">
    <property type="component" value="Chromosome 1"/>
</dbReference>
<dbReference type="InterPro" id="IPR036249">
    <property type="entry name" value="Thioredoxin-like_sf"/>
</dbReference>
<dbReference type="Gene3D" id="3.40.30.10">
    <property type="entry name" value="Glutaredoxin"/>
    <property type="match status" value="1"/>
</dbReference>
<dbReference type="PROSITE" id="PS50404">
    <property type="entry name" value="GST_NTER"/>
    <property type="match status" value="1"/>
</dbReference>
<protein>
    <recommendedName>
        <fullName evidence="1">glutathione transferase</fullName>
        <ecNumber evidence="1">2.5.1.18</ecNumber>
    </recommendedName>
</protein>
<dbReference type="GO" id="GO:0033355">
    <property type="term" value="P:ascorbate glutathione cycle"/>
    <property type="evidence" value="ECO:0007669"/>
    <property type="project" value="InterPro"/>
</dbReference>
<dbReference type="InterPro" id="IPR004045">
    <property type="entry name" value="Glutathione_S-Trfase_N"/>
</dbReference>
<dbReference type="AlphaFoldDB" id="A0A0D2PWP1"/>
<evidence type="ECO:0000256" key="3">
    <source>
        <dbReference type="ARBA" id="ARBA00024194"/>
    </source>
</evidence>
<dbReference type="EMBL" id="CM001740">
    <property type="protein sequence ID" value="KJB08561.1"/>
    <property type="molecule type" value="Genomic_DNA"/>
</dbReference>
<evidence type="ECO:0000259" key="5">
    <source>
        <dbReference type="PROSITE" id="PS50404"/>
    </source>
</evidence>
<name>A0A0D2PWP1_GOSRA</name>
<organism evidence="6 7">
    <name type="scientific">Gossypium raimondii</name>
    <name type="common">Peruvian cotton</name>
    <name type="synonym">Gossypium klotzschianum subsp. raimondii</name>
    <dbReference type="NCBI Taxonomy" id="29730"/>
    <lineage>
        <taxon>Eukaryota</taxon>
        <taxon>Viridiplantae</taxon>
        <taxon>Streptophyta</taxon>
        <taxon>Embryophyta</taxon>
        <taxon>Tracheophyta</taxon>
        <taxon>Spermatophyta</taxon>
        <taxon>Magnoliopsida</taxon>
        <taxon>eudicotyledons</taxon>
        <taxon>Gunneridae</taxon>
        <taxon>Pentapetalae</taxon>
        <taxon>rosids</taxon>
        <taxon>malvids</taxon>
        <taxon>Malvales</taxon>
        <taxon>Malvaceae</taxon>
        <taxon>Malvoideae</taxon>
        <taxon>Gossypium</taxon>
    </lineage>
</organism>
<keyword evidence="2" id="KW-0808">Transferase</keyword>
<evidence type="ECO:0000313" key="7">
    <source>
        <dbReference type="Proteomes" id="UP000032304"/>
    </source>
</evidence>
<keyword evidence="7" id="KW-1185">Reference proteome</keyword>
<dbReference type="PANTHER" id="PTHR44420">
    <property type="entry name" value="GLUTATHIONE S-TRANSFERASE DHAR2-RELATED"/>
    <property type="match status" value="1"/>
</dbReference>
<reference evidence="6 7" key="1">
    <citation type="journal article" date="2012" name="Nature">
        <title>Repeated polyploidization of Gossypium genomes and the evolution of spinnable cotton fibres.</title>
        <authorList>
            <person name="Paterson A.H."/>
            <person name="Wendel J.F."/>
            <person name="Gundlach H."/>
            <person name="Guo H."/>
            <person name="Jenkins J."/>
            <person name="Jin D."/>
            <person name="Llewellyn D."/>
            <person name="Showmaker K.C."/>
            <person name="Shu S."/>
            <person name="Udall J."/>
            <person name="Yoo M.J."/>
            <person name="Byers R."/>
            <person name="Chen W."/>
            <person name="Doron-Faigenboim A."/>
            <person name="Duke M.V."/>
            <person name="Gong L."/>
            <person name="Grimwood J."/>
            <person name="Grover C."/>
            <person name="Grupp K."/>
            <person name="Hu G."/>
            <person name="Lee T.H."/>
            <person name="Li J."/>
            <person name="Lin L."/>
            <person name="Liu T."/>
            <person name="Marler B.S."/>
            <person name="Page J.T."/>
            <person name="Roberts A.W."/>
            <person name="Romanel E."/>
            <person name="Sanders W.S."/>
            <person name="Szadkowski E."/>
            <person name="Tan X."/>
            <person name="Tang H."/>
            <person name="Xu C."/>
            <person name="Wang J."/>
            <person name="Wang Z."/>
            <person name="Zhang D."/>
            <person name="Zhang L."/>
            <person name="Ashrafi H."/>
            <person name="Bedon F."/>
            <person name="Bowers J.E."/>
            <person name="Brubaker C.L."/>
            <person name="Chee P.W."/>
            <person name="Das S."/>
            <person name="Gingle A.R."/>
            <person name="Haigler C.H."/>
            <person name="Harker D."/>
            <person name="Hoffmann L.V."/>
            <person name="Hovav R."/>
            <person name="Jones D.C."/>
            <person name="Lemke C."/>
            <person name="Mansoor S."/>
            <person name="ur Rahman M."/>
            <person name="Rainville L.N."/>
            <person name="Rambani A."/>
            <person name="Reddy U.K."/>
            <person name="Rong J.K."/>
            <person name="Saranga Y."/>
            <person name="Scheffler B.E."/>
            <person name="Scheffler J.A."/>
            <person name="Stelly D.M."/>
            <person name="Triplett B.A."/>
            <person name="Van Deynze A."/>
            <person name="Vaslin M.F."/>
            <person name="Waghmare V.N."/>
            <person name="Walford S.A."/>
            <person name="Wright R.J."/>
            <person name="Zaki E.A."/>
            <person name="Zhang T."/>
            <person name="Dennis E.S."/>
            <person name="Mayer K.F."/>
            <person name="Peterson D.G."/>
            <person name="Rokhsar D.S."/>
            <person name="Wang X."/>
            <person name="Schmutz J."/>
        </authorList>
    </citation>
    <scope>NUCLEOTIDE SEQUENCE [LARGE SCALE GENOMIC DNA]</scope>
</reference>
<dbReference type="SUPFAM" id="SSF52833">
    <property type="entry name" value="Thioredoxin-like"/>
    <property type="match status" value="1"/>
</dbReference>
<dbReference type="GO" id="GO:0045174">
    <property type="term" value="F:glutathione dehydrogenase (ascorbate) activity"/>
    <property type="evidence" value="ECO:0007669"/>
    <property type="project" value="InterPro"/>
</dbReference>
<evidence type="ECO:0000256" key="2">
    <source>
        <dbReference type="ARBA" id="ARBA00022679"/>
    </source>
</evidence>
<comment type="similarity">
    <text evidence="3">Belongs to the GST superfamily. DHAR family.</text>
</comment>
<dbReference type="PANTHER" id="PTHR44420:SF1">
    <property type="entry name" value="GLUTATHIONE S-TRANSFERASE DHAR3, CHLOROPLASTIC"/>
    <property type="match status" value="1"/>
</dbReference>
<dbReference type="Pfam" id="PF13409">
    <property type="entry name" value="GST_N_2"/>
    <property type="match status" value="1"/>
</dbReference>
<dbReference type="GO" id="GO:0004364">
    <property type="term" value="F:glutathione transferase activity"/>
    <property type="evidence" value="ECO:0007669"/>
    <property type="project" value="UniProtKB-EC"/>
</dbReference>
<gene>
    <name evidence="6" type="ORF">B456_001G089300</name>
</gene>
<sequence length="240" mass="26787">MSTAVALSSSLKHNLALGIRFPQNPSFYRRNGPKVSTFRTFTVAMAAINTTPLEICVKASVSTPNKLGDCPFCQRVLLTMEEKHLPYEMKLVDLSNKPEWFLQISPEGKVPVVKFDEKWVPDSDVIAQSLEEKYPNPPLVTPQEKALVGSKIFSTFIGFLKSKDPSGGTEQALLDDFFLEGSFYQRGEDFCGGLISSAKAIPSRDCFRALQEMVYSGHTSLHEILHEDDFLDGFIHENTC</sequence>
<evidence type="ECO:0000256" key="1">
    <source>
        <dbReference type="ARBA" id="ARBA00012452"/>
    </source>
</evidence>